<dbReference type="SUPFAM" id="SSF158372">
    <property type="entry name" value="AF1782-like"/>
    <property type="match status" value="1"/>
</dbReference>
<proteinExistence type="predicted"/>
<dbReference type="InterPro" id="IPR023140">
    <property type="entry name" value="DUF357"/>
</dbReference>
<feature type="domain" description="DUF357" evidence="1">
    <location>
        <begin position="30"/>
        <end position="78"/>
    </location>
</feature>
<dbReference type="InterPro" id="IPR036809">
    <property type="entry name" value="AF1782-like_sf"/>
</dbReference>
<dbReference type="AlphaFoldDB" id="A0A098E740"/>
<evidence type="ECO:0000313" key="2">
    <source>
        <dbReference type="EMBL" id="CEG11296.1"/>
    </source>
</evidence>
<accession>A0A098E740</accession>
<protein>
    <recommendedName>
        <fullName evidence="1">DUF357 domain-containing protein</fullName>
    </recommendedName>
</protein>
<sequence>MCNDEIKERAEKYLNNAKVLFENLTLTVNTEESRKFYEMAINYYNDALYFYGKGNFIEAIIALEYAEGWLDAGKFIKFW</sequence>
<dbReference type="EMBL" id="CCXY01000042">
    <property type="protein sequence ID" value="CEG11296.1"/>
    <property type="molecule type" value="Genomic_DNA"/>
</dbReference>
<name>A0A098E740_9ZZZZ</name>
<evidence type="ECO:0000259" key="1">
    <source>
        <dbReference type="Pfam" id="PF04010"/>
    </source>
</evidence>
<gene>
    <name evidence="2" type="ORF">MSIBF_A1360026</name>
</gene>
<dbReference type="Pfam" id="PF04010">
    <property type="entry name" value="DUF357"/>
    <property type="match status" value="1"/>
</dbReference>
<dbReference type="Gene3D" id="1.20.1270.90">
    <property type="entry name" value="AF1782-like"/>
    <property type="match status" value="1"/>
</dbReference>
<reference evidence="2" key="1">
    <citation type="submission" date="2014-09" db="EMBL/GenBank/DDBJ databases">
        <authorList>
            <person name="Probst J Alexander"/>
        </authorList>
    </citation>
    <scope>NUCLEOTIDE SEQUENCE</scope>
</reference>
<organism evidence="2">
    <name type="scientific">groundwater metagenome</name>
    <dbReference type="NCBI Taxonomy" id="717931"/>
    <lineage>
        <taxon>unclassified sequences</taxon>
        <taxon>metagenomes</taxon>
        <taxon>ecological metagenomes</taxon>
    </lineage>
</organism>